<dbReference type="AlphaFoldDB" id="A0A914KKB3"/>
<organism evidence="1 2">
    <name type="scientific">Meloidogyne incognita</name>
    <name type="common">Southern root-knot nematode worm</name>
    <name type="synonym">Oxyuris incognita</name>
    <dbReference type="NCBI Taxonomy" id="6306"/>
    <lineage>
        <taxon>Eukaryota</taxon>
        <taxon>Metazoa</taxon>
        <taxon>Ecdysozoa</taxon>
        <taxon>Nematoda</taxon>
        <taxon>Chromadorea</taxon>
        <taxon>Rhabditida</taxon>
        <taxon>Tylenchina</taxon>
        <taxon>Tylenchomorpha</taxon>
        <taxon>Tylenchoidea</taxon>
        <taxon>Meloidogynidae</taxon>
        <taxon>Meloidogyninae</taxon>
        <taxon>Meloidogyne</taxon>
        <taxon>Meloidogyne incognita group</taxon>
    </lineage>
</organism>
<dbReference type="Proteomes" id="UP000887563">
    <property type="component" value="Unplaced"/>
</dbReference>
<accession>A0A914KKB3</accession>
<name>A0A914KKB3_MELIC</name>
<sequence>MLQIENEYGSVLCDHAYTVWLRDIVREQLGNDVVLYTSRKSFSVKMLKVQNVQN</sequence>
<evidence type="ECO:0000313" key="2">
    <source>
        <dbReference type="WBParaSite" id="Minc3s00028g01745"/>
    </source>
</evidence>
<dbReference type="Gene3D" id="3.20.20.80">
    <property type="entry name" value="Glycosidases"/>
    <property type="match status" value="1"/>
</dbReference>
<evidence type="ECO:0000313" key="1">
    <source>
        <dbReference type="Proteomes" id="UP000887563"/>
    </source>
</evidence>
<reference evidence="2" key="1">
    <citation type="submission" date="2022-11" db="UniProtKB">
        <authorList>
            <consortium name="WormBaseParasite"/>
        </authorList>
    </citation>
    <scope>IDENTIFICATION</scope>
</reference>
<proteinExistence type="predicted"/>
<dbReference type="WBParaSite" id="Minc3s00028g01745">
    <property type="protein sequence ID" value="Minc3s00028g01745"/>
    <property type="gene ID" value="Minc3s00028g01745"/>
</dbReference>
<protein>
    <submittedName>
        <fullName evidence="2">Beta-galactosidase</fullName>
    </submittedName>
</protein>
<keyword evidence="1" id="KW-1185">Reference proteome</keyword>